<reference evidence="2 3" key="1">
    <citation type="submission" date="2019-07" db="EMBL/GenBank/DDBJ databases">
        <title>Genome sequencing of the stress-tolerant strain Azospirillum brasilense Az19.</title>
        <authorList>
            <person name="Maroniche G.A."/>
            <person name="Garcia J.E."/>
            <person name="Pagnussat L."/>
            <person name="Amenta M."/>
            <person name="Creus C.M."/>
        </authorList>
    </citation>
    <scope>NUCLEOTIDE SEQUENCE [LARGE SCALE GENOMIC DNA]</scope>
    <source>
        <strain evidence="2 3">Az19</strain>
    </source>
</reference>
<feature type="transmembrane region" description="Helical" evidence="1">
    <location>
        <begin position="95"/>
        <end position="114"/>
    </location>
</feature>
<evidence type="ECO:0000313" key="3">
    <source>
        <dbReference type="Proteomes" id="UP000325333"/>
    </source>
</evidence>
<proteinExistence type="predicted"/>
<organism evidence="2 3">
    <name type="scientific">Azospirillum argentinense</name>
    <dbReference type="NCBI Taxonomy" id="2970906"/>
    <lineage>
        <taxon>Bacteria</taxon>
        <taxon>Pseudomonadati</taxon>
        <taxon>Pseudomonadota</taxon>
        <taxon>Alphaproteobacteria</taxon>
        <taxon>Rhodospirillales</taxon>
        <taxon>Azospirillaceae</taxon>
        <taxon>Azospirillum</taxon>
    </lineage>
</organism>
<comment type="caution">
    <text evidence="2">The sequence shown here is derived from an EMBL/GenBank/DDBJ whole genome shotgun (WGS) entry which is preliminary data.</text>
</comment>
<dbReference type="AlphaFoldDB" id="A0A5B0KKL3"/>
<gene>
    <name evidence="2" type="ORF">FH063_003111</name>
</gene>
<feature type="transmembrane region" description="Helical" evidence="1">
    <location>
        <begin position="120"/>
        <end position="139"/>
    </location>
</feature>
<keyword evidence="1" id="KW-0812">Transmembrane</keyword>
<evidence type="ECO:0000313" key="2">
    <source>
        <dbReference type="EMBL" id="KAA1053192.1"/>
    </source>
</evidence>
<keyword evidence="1" id="KW-0472">Membrane</keyword>
<protein>
    <submittedName>
        <fullName evidence="2">Uncharacterized protein</fullName>
    </submittedName>
</protein>
<sequence length="179" mass="19050">MITTITGTIAAIGPSKSTKDGTVYDYIRIAKPDGEDKLLKSVSTRSIVNSYIRLGLSGTFFLRDNGVHLFLAAEMDGRFASDYEEFHTEYRAAKIVVKGVFLAAPILIAIGALLGKGEGGGVALMGVLLLIPSWILGFVRALPNMLQSRTPTLQELEAARAAAKTAMPDKTAMPAPVPA</sequence>
<dbReference type="EMBL" id="VEWN01000017">
    <property type="protein sequence ID" value="KAA1053192.1"/>
    <property type="molecule type" value="Genomic_DNA"/>
</dbReference>
<keyword evidence="1" id="KW-1133">Transmembrane helix</keyword>
<accession>A0A5B0KKL3</accession>
<dbReference type="Proteomes" id="UP000325333">
    <property type="component" value="Unassembled WGS sequence"/>
</dbReference>
<evidence type="ECO:0000256" key="1">
    <source>
        <dbReference type="SAM" id="Phobius"/>
    </source>
</evidence>
<name>A0A5B0KKL3_9PROT</name>
<dbReference type="RefSeq" id="WP_149651351.1">
    <property type="nucleotide sequence ID" value="NZ_VEWN01000017.1"/>
</dbReference>